<name>A0A4V2DDX7_9SPHN</name>
<proteinExistence type="predicted"/>
<protein>
    <submittedName>
        <fullName evidence="1">Uncharacterized protein</fullName>
    </submittedName>
</protein>
<dbReference type="AlphaFoldDB" id="A0A4V2DDX7"/>
<keyword evidence="2" id="KW-1185">Reference proteome</keyword>
<reference evidence="1 2" key="1">
    <citation type="submission" date="2019-02" db="EMBL/GenBank/DDBJ databases">
        <authorList>
            <person name="Li Y."/>
        </authorList>
    </citation>
    <scope>NUCLEOTIDE SEQUENCE [LARGE SCALE GENOMIC DNA]</scope>
    <source>
        <strain evidence="1 2">3-7</strain>
    </source>
</reference>
<evidence type="ECO:0000313" key="2">
    <source>
        <dbReference type="Proteomes" id="UP000292085"/>
    </source>
</evidence>
<dbReference type="RefSeq" id="WP_130154882.1">
    <property type="nucleotide sequence ID" value="NZ_SGIS01000001.1"/>
</dbReference>
<organism evidence="1 2">
    <name type="scientific">Sphingomonas populi</name>
    <dbReference type="NCBI Taxonomy" id="2484750"/>
    <lineage>
        <taxon>Bacteria</taxon>
        <taxon>Pseudomonadati</taxon>
        <taxon>Pseudomonadota</taxon>
        <taxon>Alphaproteobacteria</taxon>
        <taxon>Sphingomonadales</taxon>
        <taxon>Sphingomonadaceae</taxon>
        <taxon>Sphingomonas</taxon>
    </lineage>
</organism>
<sequence length="99" mass="11072">MISYHRARQVAQNLEGDPDTRALILAYIEQEQRGPKDWEALTDRDYSVRAANRAVEAISRVGTLTSDIAALNDRVASLEAVCLELEEMLIAALQMIEAR</sequence>
<dbReference type="EMBL" id="SGIS01000001">
    <property type="protein sequence ID" value="RZF66528.1"/>
    <property type="molecule type" value="Genomic_DNA"/>
</dbReference>
<gene>
    <name evidence="1" type="ORF">EWE75_01355</name>
</gene>
<evidence type="ECO:0000313" key="1">
    <source>
        <dbReference type="EMBL" id="RZF66528.1"/>
    </source>
</evidence>
<accession>A0A4V2DDX7</accession>
<dbReference type="Proteomes" id="UP000292085">
    <property type="component" value="Unassembled WGS sequence"/>
</dbReference>
<comment type="caution">
    <text evidence="1">The sequence shown here is derived from an EMBL/GenBank/DDBJ whole genome shotgun (WGS) entry which is preliminary data.</text>
</comment>